<dbReference type="Gramene" id="EOY00371">
    <property type="protein sequence ID" value="EOY00371"/>
    <property type="gene ID" value="TCM_010233"/>
</dbReference>
<name>A0A061E5W3_THECC</name>
<dbReference type="HOGENOM" id="CLU_687753_0_0_1"/>
<proteinExistence type="predicted"/>
<keyword evidence="3" id="KW-1185">Reference proteome</keyword>
<dbReference type="PANTHER" id="PTHR31286:SF99">
    <property type="entry name" value="DUF4283 DOMAIN-CONTAINING PROTEIN"/>
    <property type="match status" value="1"/>
</dbReference>
<evidence type="ECO:0000313" key="3">
    <source>
        <dbReference type="Proteomes" id="UP000026915"/>
    </source>
</evidence>
<gene>
    <name evidence="2" type="ORF">TCM_010233</name>
</gene>
<dbReference type="Proteomes" id="UP000026915">
    <property type="component" value="Chromosome 2"/>
</dbReference>
<evidence type="ECO:0000256" key="1">
    <source>
        <dbReference type="SAM" id="MobiDB-lite"/>
    </source>
</evidence>
<protein>
    <recommendedName>
        <fullName evidence="4">DUF4283 domain-containing protein</fullName>
    </recommendedName>
</protein>
<dbReference type="PANTHER" id="PTHR31286">
    <property type="entry name" value="GLYCINE-RICH CELL WALL STRUCTURAL PROTEIN 1.8-LIKE"/>
    <property type="match status" value="1"/>
</dbReference>
<dbReference type="InParanoid" id="A0A061E5W3"/>
<organism evidence="2 3">
    <name type="scientific">Theobroma cacao</name>
    <name type="common">Cacao</name>
    <name type="synonym">Cocoa</name>
    <dbReference type="NCBI Taxonomy" id="3641"/>
    <lineage>
        <taxon>Eukaryota</taxon>
        <taxon>Viridiplantae</taxon>
        <taxon>Streptophyta</taxon>
        <taxon>Embryophyta</taxon>
        <taxon>Tracheophyta</taxon>
        <taxon>Spermatophyta</taxon>
        <taxon>Magnoliopsida</taxon>
        <taxon>eudicotyledons</taxon>
        <taxon>Gunneridae</taxon>
        <taxon>Pentapetalae</taxon>
        <taxon>rosids</taxon>
        <taxon>malvids</taxon>
        <taxon>Malvales</taxon>
        <taxon>Malvaceae</taxon>
        <taxon>Byttnerioideae</taxon>
        <taxon>Theobroma</taxon>
    </lineage>
</organism>
<feature type="region of interest" description="Disordered" evidence="1">
    <location>
        <begin position="188"/>
        <end position="209"/>
    </location>
</feature>
<sequence length="401" mass="46071">MVIYHNPSFKQALMSSEGEKLFSDANMDLEDDLSDENGIGDDGEADSLGTEGSRVDDFLLETIDGVPSIRISNHKQAELAKRWQRSVIIDYNTIFEQQGKFTRIAVELDPSKPLLPKFFLNGKLQKIEYEGLFRVCFNFGVYGHAKETCNIQMRATDDSVQRECNTKKPQLELSPFRPWMLVTRRKPRGVELKPNSSRHPNSRTQTQSGSRFSILCEEDKYNALLKGKNGARDQISHQNRTSTVTVEHSGRLFLHNKEDKPPDRKRVVKINKGLLKKKAKMKSTNQKTPISNLLLDECRQNERKAGDFEIVRTDIEGAKDDSFVRILRDFVKQFKLNMLALVEPRISGVLQIELLEDWVLTDRIVPVNGTYQWCMDTYQLPPGDYFERSYHSLQIQLEVPS</sequence>
<dbReference type="AlphaFoldDB" id="A0A061E5W3"/>
<reference evidence="2 3" key="1">
    <citation type="journal article" date="2013" name="Genome Biol.">
        <title>The genome sequence of the most widely cultivated cacao type and its use to identify candidate genes regulating pod color.</title>
        <authorList>
            <person name="Motamayor J.C."/>
            <person name="Mockaitis K."/>
            <person name="Schmutz J."/>
            <person name="Haiminen N."/>
            <person name="Iii D.L."/>
            <person name="Cornejo O."/>
            <person name="Findley S.D."/>
            <person name="Zheng P."/>
            <person name="Utro F."/>
            <person name="Royaert S."/>
            <person name="Saski C."/>
            <person name="Jenkins J."/>
            <person name="Podicheti R."/>
            <person name="Zhao M."/>
            <person name="Scheffler B.E."/>
            <person name="Stack J.C."/>
            <person name="Feltus F.A."/>
            <person name="Mustiga G.M."/>
            <person name="Amores F."/>
            <person name="Phillips W."/>
            <person name="Marelli J.P."/>
            <person name="May G.D."/>
            <person name="Shapiro H."/>
            <person name="Ma J."/>
            <person name="Bustamante C.D."/>
            <person name="Schnell R.J."/>
            <person name="Main D."/>
            <person name="Gilbert D."/>
            <person name="Parida L."/>
            <person name="Kuhn D.N."/>
        </authorList>
    </citation>
    <scope>NUCLEOTIDE SEQUENCE [LARGE SCALE GENOMIC DNA]</scope>
    <source>
        <strain evidence="3">cv. Matina 1-6</strain>
    </source>
</reference>
<accession>A0A061E5W3</accession>
<dbReference type="EMBL" id="CM001880">
    <property type="protein sequence ID" value="EOY00371.1"/>
    <property type="molecule type" value="Genomic_DNA"/>
</dbReference>
<evidence type="ECO:0008006" key="4">
    <source>
        <dbReference type="Google" id="ProtNLM"/>
    </source>
</evidence>
<feature type="compositionally biased region" description="Polar residues" evidence="1">
    <location>
        <begin position="194"/>
        <end position="209"/>
    </location>
</feature>
<dbReference type="eggNOG" id="KOG1075">
    <property type="taxonomic scope" value="Eukaryota"/>
</dbReference>
<dbReference type="InterPro" id="IPR040256">
    <property type="entry name" value="At4g02000-like"/>
</dbReference>
<evidence type="ECO:0000313" key="2">
    <source>
        <dbReference type="EMBL" id="EOY00371.1"/>
    </source>
</evidence>